<evidence type="ECO:0000256" key="1">
    <source>
        <dbReference type="SAM" id="Coils"/>
    </source>
</evidence>
<sequence>MVSINQRLKSSDPEELGEGNGGTVNDEELDDEEKNLLFTSKILEVVESKLENERFQREEALSWCQMTLQRERTERLRERHDLLKEREDMESRLQELENLLTAKDEKSPPRRNCDTRH</sequence>
<protein>
    <submittedName>
        <fullName evidence="3">Uncharacterized protein</fullName>
    </submittedName>
</protein>
<dbReference type="Proteomes" id="UP001054902">
    <property type="component" value="Unassembled WGS sequence"/>
</dbReference>
<evidence type="ECO:0000313" key="3">
    <source>
        <dbReference type="EMBL" id="GFH61902.1"/>
    </source>
</evidence>
<accession>A0AAD3DCB6</accession>
<feature type="coiled-coil region" evidence="1">
    <location>
        <begin position="79"/>
        <end position="106"/>
    </location>
</feature>
<feature type="region of interest" description="Disordered" evidence="2">
    <location>
        <begin position="1"/>
        <end position="31"/>
    </location>
</feature>
<evidence type="ECO:0000256" key="2">
    <source>
        <dbReference type="SAM" id="MobiDB-lite"/>
    </source>
</evidence>
<comment type="caution">
    <text evidence="3">The sequence shown here is derived from an EMBL/GenBank/DDBJ whole genome shotgun (WGS) entry which is preliminary data.</text>
</comment>
<dbReference type="EMBL" id="BLLK01000075">
    <property type="protein sequence ID" value="GFH61902.1"/>
    <property type="molecule type" value="Genomic_DNA"/>
</dbReference>
<keyword evidence="4" id="KW-1185">Reference proteome</keyword>
<name>A0AAD3DCB6_9STRA</name>
<dbReference type="AlphaFoldDB" id="A0AAD3DCB6"/>
<gene>
    <name evidence="3" type="ORF">CTEN210_18379</name>
</gene>
<organism evidence="3 4">
    <name type="scientific">Chaetoceros tenuissimus</name>
    <dbReference type="NCBI Taxonomy" id="426638"/>
    <lineage>
        <taxon>Eukaryota</taxon>
        <taxon>Sar</taxon>
        <taxon>Stramenopiles</taxon>
        <taxon>Ochrophyta</taxon>
        <taxon>Bacillariophyta</taxon>
        <taxon>Coscinodiscophyceae</taxon>
        <taxon>Chaetocerotophycidae</taxon>
        <taxon>Chaetocerotales</taxon>
        <taxon>Chaetocerotaceae</taxon>
        <taxon>Chaetoceros</taxon>
    </lineage>
</organism>
<keyword evidence="1" id="KW-0175">Coiled coil</keyword>
<reference evidence="3 4" key="1">
    <citation type="journal article" date="2021" name="Sci. Rep.">
        <title>The genome of the diatom Chaetoceros tenuissimus carries an ancient integrated fragment of an extant virus.</title>
        <authorList>
            <person name="Hongo Y."/>
            <person name="Kimura K."/>
            <person name="Takaki Y."/>
            <person name="Yoshida Y."/>
            <person name="Baba S."/>
            <person name="Kobayashi G."/>
            <person name="Nagasaki K."/>
            <person name="Hano T."/>
            <person name="Tomaru Y."/>
        </authorList>
    </citation>
    <scope>NUCLEOTIDE SEQUENCE [LARGE SCALE GENOMIC DNA]</scope>
    <source>
        <strain evidence="3 4">NIES-3715</strain>
    </source>
</reference>
<proteinExistence type="predicted"/>
<evidence type="ECO:0000313" key="4">
    <source>
        <dbReference type="Proteomes" id="UP001054902"/>
    </source>
</evidence>